<dbReference type="Proteomes" id="UP001470230">
    <property type="component" value="Unassembled WGS sequence"/>
</dbReference>
<evidence type="ECO:0000313" key="2">
    <source>
        <dbReference type="EMBL" id="KAK8896561.1"/>
    </source>
</evidence>
<sequence length="156" mass="18921">MESITKAFVEYLINKFVNKTIDRTKNRNLERILNESEDKVAFDVITKLITYHFNLNIVRYCNQNHLISKIDRCDLRISEIEAKSSFELYLLKNYGEYVLFDYSQETFDNEAYNFFNSKEGKEYFKKYISINDIVFYEIEEEEEEYIEDEQDNKENN</sequence>
<gene>
    <name evidence="1" type="ORF">M9Y10_014456</name>
    <name evidence="2" type="ORF">M9Y10_014469</name>
</gene>
<organism evidence="2 3">
    <name type="scientific">Tritrichomonas musculus</name>
    <dbReference type="NCBI Taxonomy" id="1915356"/>
    <lineage>
        <taxon>Eukaryota</taxon>
        <taxon>Metamonada</taxon>
        <taxon>Parabasalia</taxon>
        <taxon>Tritrichomonadida</taxon>
        <taxon>Tritrichomonadidae</taxon>
        <taxon>Tritrichomonas</taxon>
    </lineage>
</organism>
<name>A0ABR2KZK3_9EUKA</name>
<comment type="caution">
    <text evidence="2">The sequence shown here is derived from an EMBL/GenBank/DDBJ whole genome shotgun (WGS) entry which is preliminary data.</text>
</comment>
<accession>A0ABR2KZK3</accession>
<reference evidence="2 3" key="1">
    <citation type="submission" date="2024-04" db="EMBL/GenBank/DDBJ databases">
        <title>Tritrichomonas musculus Genome.</title>
        <authorList>
            <person name="Alves-Ferreira E."/>
            <person name="Grigg M."/>
            <person name="Lorenzi H."/>
            <person name="Galac M."/>
        </authorList>
    </citation>
    <scope>NUCLEOTIDE SEQUENCE [LARGE SCALE GENOMIC DNA]</scope>
    <source>
        <strain evidence="2 3">EAF2021</strain>
    </source>
</reference>
<evidence type="ECO:0000313" key="1">
    <source>
        <dbReference type="EMBL" id="KAK8896548.1"/>
    </source>
</evidence>
<proteinExistence type="predicted"/>
<keyword evidence="3" id="KW-1185">Reference proteome</keyword>
<evidence type="ECO:0000313" key="3">
    <source>
        <dbReference type="Proteomes" id="UP001470230"/>
    </source>
</evidence>
<dbReference type="EMBL" id="JAPFFF010000002">
    <property type="protein sequence ID" value="KAK8896548.1"/>
    <property type="molecule type" value="Genomic_DNA"/>
</dbReference>
<dbReference type="EMBL" id="JAPFFF010000002">
    <property type="protein sequence ID" value="KAK8896561.1"/>
    <property type="molecule type" value="Genomic_DNA"/>
</dbReference>
<protein>
    <submittedName>
        <fullName evidence="2">Uncharacterized protein</fullName>
    </submittedName>
</protein>